<sequence>MSISISGSDAKNSRTYKKCKPRSNRTSSNEAVLPTAGPVVSPAHYYSYAPTFYSSPSITIDTIYLSTGPAYYDAYDAPSTTAGPVYSAVSTSAGPESSAASTTRGPTYPAAST</sequence>
<evidence type="ECO:0000256" key="1">
    <source>
        <dbReference type="SAM" id="MobiDB-lite"/>
    </source>
</evidence>
<comment type="caution">
    <text evidence="2">The sequence shown here is derived from an EMBL/GenBank/DDBJ whole genome shotgun (WGS) entry which is preliminary data.</text>
</comment>
<feature type="compositionally biased region" description="Basic residues" evidence="1">
    <location>
        <begin position="14"/>
        <end position="23"/>
    </location>
</feature>
<dbReference type="EMBL" id="LSSL01004364">
    <property type="protein sequence ID" value="OLY79506.1"/>
    <property type="molecule type" value="Genomic_DNA"/>
</dbReference>
<dbReference type="AlphaFoldDB" id="A0A1R0GRK3"/>
<gene>
    <name evidence="2" type="ORF">AYI68_g6423</name>
</gene>
<keyword evidence="3" id="KW-1185">Reference proteome</keyword>
<evidence type="ECO:0000313" key="3">
    <source>
        <dbReference type="Proteomes" id="UP000187455"/>
    </source>
</evidence>
<feature type="non-terminal residue" evidence="2">
    <location>
        <position position="113"/>
    </location>
</feature>
<reference evidence="2 3" key="1">
    <citation type="journal article" date="2016" name="Mol. Biol. Evol.">
        <title>Genome-Wide Survey of Gut Fungi (Harpellales) Reveals the First Horizontally Transferred Ubiquitin Gene from a Mosquito Host.</title>
        <authorList>
            <person name="Wang Y."/>
            <person name="White M.M."/>
            <person name="Kvist S."/>
            <person name="Moncalvo J.M."/>
        </authorList>
    </citation>
    <scope>NUCLEOTIDE SEQUENCE [LARGE SCALE GENOMIC DNA]</scope>
    <source>
        <strain evidence="2 3">ALG-7-W6</strain>
    </source>
</reference>
<feature type="compositionally biased region" description="Polar residues" evidence="1">
    <location>
        <begin position="1"/>
        <end position="10"/>
    </location>
</feature>
<dbReference type="Proteomes" id="UP000187455">
    <property type="component" value="Unassembled WGS sequence"/>
</dbReference>
<protein>
    <submittedName>
        <fullName evidence="2">Uncharacterized protein</fullName>
    </submittedName>
</protein>
<organism evidence="2 3">
    <name type="scientific">Smittium mucronatum</name>
    <dbReference type="NCBI Taxonomy" id="133383"/>
    <lineage>
        <taxon>Eukaryota</taxon>
        <taxon>Fungi</taxon>
        <taxon>Fungi incertae sedis</taxon>
        <taxon>Zoopagomycota</taxon>
        <taxon>Kickxellomycotina</taxon>
        <taxon>Harpellomycetes</taxon>
        <taxon>Harpellales</taxon>
        <taxon>Legeriomycetaceae</taxon>
        <taxon>Smittium</taxon>
    </lineage>
</organism>
<feature type="region of interest" description="Disordered" evidence="1">
    <location>
        <begin position="1"/>
        <end position="34"/>
    </location>
</feature>
<name>A0A1R0GRK3_9FUNG</name>
<proteinExistence type="predicted"/>
<feature type="region of interest" description="Disordered" evidence="1">
    <location>
        <begin position="85"/>
        <end position="113"/>
    </location>
</feature>
<accession>A0A1R0GRK3</accession>
<evidence type="ECO:0000313" key="2">
    <source>
        <dbReference type="EMBL" id="OLY79506.1"/>
    </source>
</evidence>